<dbReference type="RefSeq" id="WP_010619574.1">
    <property type="nucleotide sequence ID" value="NZ_CP042371.1"/>
</dbReference>
<accession>A0A4R5NPR2</accession>
<comment type="caution">
    <text evidence="7">The sequence shown here is derived from an EMBL/GenBank/DDBJ whole genome shotgun (WGS) entry which is preliminary data.</text>
</comment>
<dbReference type="NCBIfam" id="NF009498">
    <property type="entry name" value="PRK12858.1"/>
    <property type="match status" value="1"/>
</dbReference>
<dbReference type="GO" id="GO:2001059">
    <property type="term" value="P:D-tagatose 6-phosphate catabolic process"/>
    <property type="evidence" value="ECO:0007669"/>
    <property type="project" value="UniProtKB-UniRule"/>
</dbReference>
<dbReference type="GO" id="GO:0009024">
    <property type="term" value="F:tagatose-6-phosphate kinase activity"/>
    <property type="evidence" value="ECO:0007669"/>
    <property type="project" value="InterPro"/>
</dbReference>
<dbReference type="STRING" id="1122149.FD44_GL000002"/>
<dbReference type="AlphaFoldDB" id="A0A4R5NPR2"/>
<gene>
    <name evidence="6" type="primary">lacD</name>
    <name evidence="7" type="ORF">C5L31_001363</name>
</gene>
<dbReference type="Pfam" id="PF01791">
    <property type="entry name" value="DeoC"/>
    <property type="match status" value="1"/>
</dbReference>
<keyword evidence="8" id="KW-1185">Reference proteome</keyword>
<keyword evidence="5 6" id="KW-0456">Lyase</keyword>
<organism evidence="7 8">
    <name type="scientific">Secundilactobacillus malefermentans</name>
    <dbReference type="NCBI Taxonomy" id="176292"/>
    <lineage>
        <taxon>Bacteria</taxon>
        <taxon>Bacillati</taxon>
        <taxon>Bacillota</taxon>
        <taxon>Bacilli</taxon>
        <taxon>Lactobacillales</taxon>
        <taxon>Lactobacillaceae</taxon>
        <taxon>Secundilactobacillus</taxon>
    </lineage>
</organism>
<name>A0A4R5NPR2_9LACO</name>
<protein>
    <recommendedName>
        <fullName evidence="6">Tagatose 1,6-diphosphate aldolase</fullName>
        <ecNumber evidence="6">4.1.2.40</ecNumber>
    </recommendedName>
    <alternativeName>
        <fullName evidence="6">D-tagatose-1,6-bisphosphate aldolase</fullName>
    </alternativeName>
    <alternativeName>
        <fullName evidence="6">Tagatose-bisphosphate aldolase</fullName>
    </alternativeName>
</protein>
<dbReference type="SUPFAM" id="SSF51569">
    <property type="entry name" value="Aldolase"/>
    <property type="match status" value="1"/>
</dbReference>
<reference evidence="7 8" key="1">
    <citation type="journal article" date="2019" name="Appl. Microbiol. Biotechnol.">
        <title>Uncovering carbohydrate metabolism through a genotype-phenotype association study of 56 lactic acid bacteria genomes.</title>
        <authorList>
            <person name="Buron-Moles G."/>
            <person name="Chailyan A."/>
            <person name="Dolejs I."/>
            <person name="Forster J."/>
            <person name="Miks M.H."/>
        </authorList>
    </citation>
    <scope>NUCLEOTIDE SEQUENCE [LARGE SCALE GENOMIC DNA]</scope>
    <source>
        <strain evidence="7 8">ATCC 49373</strain>
    </source>
</reference>
<evidence type="ECO:0000256" key="2">
    <source>
        <dbReference type="ARBA" id="ARBA00005191"/>
    </source>
</evidence>
<dbReference type="SMART" id="SM01133">
    <property type="entry name" value="DeoC"/>
    <property type="match status" value="1"/>
</dbReference>
<keyword evidence="4 6" id="KW-0423">Lactose metabolism</keyword>
<evidence type="ECO:0000313" key="8">
    <source>
        <dbReference type="Proteomes" id="UP000294854"/>
    </source>
</evidence>
<dbReference type="EC" id="4.1.2.40" evidence="6"/>
<dbReference type="UniPathway" id="UPA00704">
    <property type="reaction ID" value="UER00716"/>
</dbReference>
<dbReference type="InterPro" id="IPR005927">
    <property type="entry name" value="Tag_1.6-dipho_adolase"/>
</dbReference>
<evidence type="ECO:0000256" key="1">
    <source>
        <dbReference type="ARBA" id="ARBA00000567"/>
    </source>
</evidence>
<dbReference type="PANTHER" id="PTHR39340">
    <property type="entry name" value="SULFOFRUCTOSEPHOSPHATE ALDOLASE"/>
    <property type="match status" value="1"/>
</dbReference>
<comment type="similarity">
    <text evidence="3 6">Belongs to the aldolase LacD family.</text>
</comment>
<dbReference type="InterPro" id="IPR013785">
    <property type="entry name" value="Aldolase_TIM"/>
</dbReference>
<dbReference type="GO" id="GO:0009025">
    <property type="term" value="F:tagatose-bisphosphate aldolase activity"/>
    <property type="evidence" value="ECO:0007669"/>
    <property type="project" value="UniProtKB-UniRule"/>
</dbReference>
<comment type="catalytic activity">
    <reaction evidence="1 6">
        <text>D-tagatofuranose 1,6-bisphosphate = D-glyceraldehyde 3-phosphate + dihydroxyacetone phosphate</text>
        <dbReference type="Rhea" id="RHEA:22948"/>
        <dbReference type="ChEBI" id="CHEBI:57642"/>
        <dbReference type="ChEBI" id="CHEBI:58694"/>
        <dbReference type="ChEBI" id="CHEBI:59776"/>
        <dbReference type="EC" id="4.1.2.40"/>
    </reaction>
</comment>
<evidence type="ECO:0000256" key="6">
    <source>
        <dbReference type="HAMAP-Rule" id="MF_00734"/>
    </source>
</evidence>
<dbReference type="GO" id="GO:0019512">
    <property type="term" value="P:lactose catabolic process via tagatose-6-phosphate"/>
    <property type="evidence" value="ECO:0007669"/>
    <property type="project" value="InterPro"/>
</dbReference>
<evidence type="ECO:0000256" key="5">
    <source>
        <dbReference type="ARBA" id="ARBA00023239"/>
    </source>
</evidence>
<dbReference type="HAMAP" id="MF_00734">
    <property type="entry name" value="LacD"/>
    <property type="match status" value="1"/>
</dbReference>
<evidence type="ECO:0000313" key="7">
    <source>
        <dbReference type="EMBL" id="TDG78177.1"/>
    </source>
</evidence>
<comment type="pathway">
    <text evidence="2 6">Carbohydrate metabolism; D-tagatose 6-phosphate degradation; D-glyceraldehyde 3-phosphate and glycerone phosphate from D-tagatose 6-phosphate: step 2/2.</text>
</comment>
<evidence type="ECO:0000256" key="3">
    <source>
        <dbReference type="ARBA" id="ARBA00008679"/>
    </source>
</evidence>
<dbReference type="InterPro" id="IPR002915">
    <property type="entry name" value="DeoC/FbaB/LacD_aldolase"/>
</dbReference>
<dbReference type="GO" id="GO:1902777">
    <property type="term" value="P:6-sulfoquinovose(1-) catabolic process"/>
    <property type="evidence" value="ECO:0007669"/>
    <property type="project" value="TreeGrafter"/>
</dbReference>
<dbReference type="PANTHER" id="PTHR39340:SF1">
    <property type="entry name" value="SULFOFRUCTOSEPHOSPHATE ALDOLASE"/>
    <property type="match status" value="1"/>
</dbReference>
<dbReference type="InterPro" id="IPR050552">
    <property type="entry name" value="LacD_aldolase"/>
</dbReference>
<sequence>MTMKRISKGKFERMNRLSTENGIINALALDQRGSIVKMIKSGTERNGKRFNMDLVYDFKKLVAQELSTEASAMLIDEEMGFKAIEAKDSNTGLIMSYEQTGYDVDTPGRLPRFIENQSAQMMVRKGADALKVLLYFNPNDPAEIQATKKAFVERYGTEAAAADIPTFLEIITYDDKIGGSKSREFAKAKPELVLRSISEFTKPQYHVDVLKLEVPFNPDYVAGLTDANVDPVYEEKDAKDYLHQMKGLVTRPYIFLSAGVPTPVFQKELQLASEADSGFSGVLSGRATWIEGIDVYLNEGADGLTKWLDSKGKQNIHDLASILSEGAKPWYSVYGGLENIDVFDAKTVID</sequence>
<dbReference type="Proteomes" id="UP000294854">
    <property type="component" value="Unassembled WGS sequence"/>
</dbReference>
<dbReference type="EMBL" id="PUFO01000044">
    <property type="protein sequence ID" value="TDG78177.1"/>
    <property type="molecule type" value="Genomic_DNA"/>
</dbReference>
<proteinExistence type="inferred from homology"/>
<dbReference type="Gene3D" id="3.20.20.70">
    <property type="entry name" value="Aldolase class I"/>
    <property type="match status" value="1"/>
</dbReference>
<evidence type="ECO:0000256" key="4">
    <source>
        <dbReference type="ARBA" id="ARBA00022736"/>
    </source>
</evidence>
<dbReference type="GO" id="GO:0061595">
    <property type="term" value="F:6-deoxy-6-sulfofructose-1-phosphate aldolase activity"/>
    <property type="evidence" value="ECO:0007669"/>
    <property type="project" value="TreeGrafter"/>
</dbReference>